<accession>A0A517YG00</accession>
<evidence type="ECO:0000313" key="1">
    <source>
        <dbReference type="EMBL" id="QDU29160.1"/>
    </source>
</evidence>
<proteinExistence type="predicted"/>
<protein>
    <submittedName>
        <fullName evidence="1">Uncharacterized protein</fullName>
    </submittedName>
</protein>
<reference evidence="1 2" key="1">
    <citation type="submission" date="2019-02" db="EMBL/GenBank/DDBJ databases">
        <title>Deep-cultivation of Planctomycetes and their phenomic and genomic characterization uncovers novel biology.</title>
        <authorList>
            <person name="Wiegand S."/>
            <person name="Jogler M."/>
            <person name="Boedeker C."/>
            <person name="Pinto D."/>
            <person name="Vollmers J."/>
            <person name="Rivas-Marin E."/>
            <person name="Kohn T."/>
            <person name="Peeters S.H."/>
            <person name="Heuer A."/>
            <person name="Rast P."/>
            <person name="Oberbeckmann S."/>
            <person name="Bunk B."/>
            <person name="Jeske O."/>
            <person name="Meyerdierks A."/>
            <person name="Storesund J.E."/>
            <person name="Kallscheuer N."/>
            <person name="Luecker S."/>
            <person name="Lage O.M."/>
            <person name="Pohl T."/>
            <person name="Merkel B.J."/>
            <person name="Hornburger P."/>
            <person name="Mueller R.-W."/>
            <person name="Bruemmer F."/>
            <person name="Labrenz M."/>
            <person name="Spormann A.M."/>
            <person name="Op den Camp H."/>
            <person name="Overmann J."/>
            <person name="Amann R."/>
            <person name="Jetten M.S.M."/>
            <person name="Mascher T."/>
            <person name="Medema M.H."/>
            <person name="Devos D.P."/>
            <person name="Kaster A.-K."/>
            <person name="Ovreas L."/>
            <person name="Rohde M."/>
            <person name="Galperin M.Y."/>
            <person name="Jogler C."/>
        </authorList>
    </citation>
    <scope>NUCLEOTIDE SEQUENCE [LARGE SCALE GENOMIC DNA]</scope>
    <source>
        <strain evidence="1 2">ETA_A8</strain>
    </source>
</reference>
<dbReference type="EMBL" id="CP036274">
    <property type="protein sequence ID" value="QDU29160.1"/>
    <property type="molecule type" value="Genomic_DNA"/>
</dbReference>
<dbReference type="Proteomes" id="UP000315017">
    <property type="component" value="Chromosome"/>
</dbReference>
<dbReference type="AlphaFoldDB" id="A0A517YG00"/>
<name>A0A517YG00_9BACT</name>
<evidence type="ECO:0000313" key="2">
    <source>
        <dbReference type="Proteomes" id="UP000315017"/>
    </source>
</evidence>
<dbReference type="KEGG" id="aagg:ETAA8_42670"/>
<keyword evidence="2" id="KW-1185">Reference proteome</keyword>
<sequence length="77" mass="8289">MIARANFRSNLLELNGPGHLKNVQCSALHSPLKEDCSALCVEQAVSVAAMANVIAATHFPVKCCVETVIAAWRRKPS</sequence>
<organism evidence="1 2">
    <name type="scientific">Anatilimnocola aggregata</name>
    <dbReference type="NCBI Taxonomy" id="2528021"/>
    <lineage>
        <taxon>Bacteria</taxon>
        <taxon>Pseudomonadati</taxon>
        <taxon>Planctomycetota</taxon>
        <taxon>Planctomycetia</taxon>
        <taxon>Pirellulales</taxon>
        <taxon>Pirellulaceae</taxon>
        <taxon>Anatilimnocola</taxon>
    </lineage>
</organism>
<gene>
    <name evidence="1" type="ORF">ETAA8_42670</name>
</gene>